<dbReference type="AlphaFoldDB" id="A0A5M3MU63"/>
<evidence type="ECO:0000313" key="1">
    <source>
        <dbReference type="EMBL" id="EIW82656.1"/>
    </source>
</evidence>
<sequence>MTPHEWDVFLSYSRRVKELVVEFDLDPCPLHERNIRDELAMTCPFPFLFPTLHTLSVTGPGTVLSMNFVDRICLGPQLRSLSYILWELVSILPKEAEPYELVLSSRCPLIEEFSCTQGAYIFFEGITHSNAMTSAICSWKYLRALQYGPLDPLSITHISSLPPFQFLCLELSPKTRWPSEGYRFGLCSVDTLIISASSFEQASDTLVSLVGDGVIPQTRHLRSLEARAIVEKPLSLSALISTLAIIASPNDLEEILIKDDTPSDAGVTILIDTSWIHLLRSFRHLTLLYLRSTNWPATCFAVRPHILLELVSGWPLLENLTVYPIEIPLSLSQAVTIIQVLPRLKKLDVPIHVTSQAIASLHESTSITTLPSNGHIWSLMIEHETSDMGDVNPLGSILSCVVPRFTAPRPIAKNWRQPRGALNGPRFWAYVIRVVEAAGATRDVGESAGRYIG</sequence>
<evidence type="ECO:0008006" key="3">
    <source>
        <dbReference type="Google" id="ProtNLM"/>
    </source>
</evidence>
<keyword evidence="2" id="KW-1185">Reference proteome</keyword>
<comment type="caution">
    <text evidence="1">The sequence shown here is derived from an EMBL/GenBank/DDBJ whole genome shotgun (WGS) entry which is preliminary data.</text>
</comment>
<proteinExistence type="predicted"/>
<accession>A0A5M3MU63</accession>
<dbReference type="RefSeq" id="XP_007766664.1">
    <property type="nucleotide sequence ID" value="XM_007768474.1"/>
</dbReference>
<protein>
    <recommendedName>
        <fullName evidence="3">F-box domain-containing protein</fullName>
    </recommendedName>
</protein>
<dbReference type="GeneID" id="19201796"/>
<evidence type="ECO:0000313" key="2">
    <source>
        <dbReference type="Proteomes" id="UP000053558"/>
    </source>
</evidence>
<dbReference type="KEGG" id="cput:CONPUDRAFT_142871"/>
<gene>
    <name evidence="1" type="ORF">CONPUDRAFT_142871</name>
</gene>
<dbReference type="EMBL" id="JH711576">
    <property type="protein sequence ID" value="EIW82656.1"/>
    <property type="molecule type" value="Genomic_DNA"/>
</dbReference>
<dbReference type="Proteomes" id="UP000053558">
    <property type="component" value="Unassembled WGS sequence"/>
</dbReference>
<organism evidence="1 2">
    <name type="scientific">Coniophora puteana (strain RWD-64-598)</name>
    <name type="common">Brown rot fungus</name>
    <dbReference type="NCBI Taxonomy" id="741705"/>
    <lineage>
        <taxon>Eukaryota</taxon>
        <taxon>Fungi</taxon>
        <taxon>Dikarya</taxon>
        <taxon>Basidiomycota</taxon>
        <taxon>Agaricomycotina</taxon>
        <taxon>Agaricomycetes</taxon>
        <taxon>Agaricomycetidae</taxon>
        <taxon>Boletales</taxon>
        <taxon>Coniophorineae</taxon>
        <taxon>Coniophoraceae</taxon>
        <taxon>Coniophora</taxon>
    </lineage>
</organism>
<reference evidence="2" key="1">
    <citation type="journal article" date="2012" name="Science">
        <title>The Paleozoic origin of enzymatic lignin decomposition reconstructed from 31 fungal genomes.</title>
        <authorList>
            <person name="Floudas D."/>
            <person name="Binder M."/>
            <person name="Riley R."/>
            <person name="Barry K."/>
            <person name="Blanchette R.A."/>
            <person name="Henrissat B."/>
            <person name="Martinez A.T."/>
            <person name="Otillar R."/>
            <person name="Spatafora J.W."/>
            <person name="Yadav J.S."/>
            <person name="Aerts A."/>
            <person name="Benoit I."/>
            <person name="Boyd A."/>
            <person name="Carlson A."/>
            <person name="Copeland A."/>
            <person name="Coutinho P.M."/>
            <person name="de Vries R.P."/>
            <person name="Ferreira P."/>
            <person name="Findley K."/>
            <person name="Foster B."/>
            <person name="Gaskell J."/>
            <person name="Glotzer D."/>
            <person name="Gorecki P."/>
            <person name="Heitman J."/>
            <person name="Hesse C."/>
            <person name="Hori C."/>
            <person name="Igarashi K."/>
            <person name="Jurgens J.A."/>
            <person name="Kallen N."/>
            <person name="Kersten P."/>
            <person name="Kohler A."/>
            <person name="Kuees U."/>
            <person name="Kumar T.K.A."/>
            <person name="Kuo A."/>
            <person name="LaButti K."/>
            <person name="Larrondo L.F."/>
            <person name="Lindquist E."/>
            <person name="Ling A."/>
            <person name="Lombard V."/>
            <person name="Lucas S."/>
            <person name="Lundell T."/>
            <person name="Martin R."/>
            <person name="McLaughlin D.J."/>
            <person name="Morgenstern I."/>
            <person name="Morin E."/>
            <person name="Murat C."/>
            <person name="Nagy L.G."/>
            <person name="Nolan M."/>
            <person name="Ohm R.A."/>
            <person name="Patyshakuliyeva A."/>
            <person name="Rokas A."/>
            <person name="Ruiz-Duenas F.J."/>
            <person name="Sabat G."/>
            <person name="Salamov A."/>
            <person name="Samejima M."/>
            <person name="Schmutz J."/>
            <person name="Slot J.C."/>
            <person name="St John F."/>
            <person name="Stenlid J."/>
            <person name="Sun H."/>
            <person name="Sun S."/>
            <person name="Syed K."/>
            <person name="Tsang A."/>
            <person name="Wiebenga A."/>
            <person name="Young D."/>
            <person name="Pisabarro A."/>
            <person name="Eastwood D.C."/>
            <person name="Martin F."/>
            <person name="Cullen D."/>
            <person name="Grigoriev I.V."/>
            <person name="Hibbett D.S."/>
        </authorList>
    </citation>
    <scope>NUCLEOTIDE SEQUENCE [LARGE SCALE GENOMIC DNA]</scope>
    <source>
        <strain evidence="2">RWD-64-598 SS2</strain>
    </source>
</reference>
<name>A0A5M3MU63_CONPW</name>